<name>A0AAD7J8A4_9AGAR</name>
<proteinExistence type="predicted"/>
<dbReference type="Proteomes" id="UP001215280">
    <property type="component" value="Unassembled WGS sequence"/>
</dbReference>
<dbReference type="EMBL" id="JARJLG010000052">
    <property type="protein sequence ID" value="KAJ7759382.1"/>
    <property type="molecule type" value="Genomic_DNA"/>
</dbReference>
<gene>
    <name evidence="1" type="ORF">DFH07DRAFT_957989</name>
</gene>
<accession>A0AAD7J8A4</accession>
<protein>
    <submittedName>
        <fullName evidence="1">Uncharacterized protein</fullName>
    </submittedName>
</protein>
<reference evidence="1" key="1">
    <citation type="submission" date="2023-03" db="EMBL/GenBank/DDBJ databases">
        <title>Massive genome expansion in bonnet fungi (Mycena s.s.) driven by repeated elements and novel gene families across ecological guilds.</title>
        <authorList>
            <consortium name="Lawrence Berkeley National Laboratory"/>
            <person name="Harder C.B."/>
            <person name="Miyauchi S."/>
            <person name="Viragh M."/>
            <person name="Kuo A."/>
            <person name="Thoen E."/>
            <person name="Andreopoulos B."/>
            <person name="Lu D."/>
            <person name="Skrede I."/>
            <person name="Drula E."/>
            <person name="Henrissat B."/>
            <person name="Morin E."/>
            <person name="Kohler A."/>
            <person name="Barry K."/>
            <person name="LaButti K."/>
            <person name="Morin E."/>
            <person name="Salamov A."/>
            <person name="Lipzen A."/>
            <person name="Mereny Z."/>
            <person name="Hegedus B."/>
            <person name="Baldrian P."/>
            <person name="Stursova M."/>
            <person name="Weitz H."/>
            <person name="Taylor A."/>
            <person name="Grigoriev I.V."/>
            <person name="Nagy L.G."/>
            <person name="Martin F."/>
            <person name="Kauserud H."/>
        </authorList>
    </citation>
    <scope>NUCLEOTIDE SEQUENCE</scope>
    <source>
        <strain evidence="1">CBHHK188m</strain>
    </source>
</reference>
<comment type="caution">
    <text evidence="1">The sequence shown here is derived from an EMBL/GenBank/DDBJ whole genome shotgun (WGS) entry which is preliminary data.</text>
</comment>
<dbReference type="InterPro" id="IPR011989">
    <property type="entry name" value="ARM-like"/>
</dbReference>
<evidence type="ECO:0000313" key="2">
    <source>
        <dbReference type="Proteomes" id="UP001215280"/>
    </source>
</evidence>
<keyword evidence="2" id="KW-1185">Reference proteome</keyword>
<dbReference type="Gene3D" id="1.25.10.10">
    <property type="entry name" value="Leucine-rich Repeat Variant"/>
    <property type="match status" value="1"/>
</dbReference>
<dbReference type="AlphaFoldDB" id="A0AAD7J8A4"/>
<evidence type="ECO:0000313" key="1">
    <source>
        <dbReference type="EMBL" id="KAJ7759382.1"/>
    </source>
</evidence>
<organism evidence="1 2">
    <name type="scientific">Mycena maculata</name>
    <dbReference type="NCBI Taxonomy" id="230809"/>
    <lineage>
        <taxon>Eukaryota</taxon>
        <taxon>Fungi</taxon>
        <taxon>Dikarya</taxon>
        <taxon>Basidiomycota</taxon>
        <taxon>Agaricomycotina</taxon>
        <taxon>Agaricomycetes</taxon>
        <taxon>Agaricomycetidae</taxon>
        <taxon>Agaricales</taxon>
        <taxon>Marasmiineae</taxon>
        <taxon>Mycenaceae</taxon>
        <taxon>Mycena</taxon>
    </lineage>
</organism>
<sequence length="104" mass="11251">MHVLTAAQAAAFESAGRVTQCGASVRDERYTVFTASGTESDASSATVCTLFSRHRHCSRNAGFGNDKLLMETEESNSWVYKNKDDGMKSTTALLNLIFALGHSI</sequence>